<evidence type="ECO:0000259" key="10">
    <source>
        <dbReference type="SMART" id="SM00965"/>
    </source>
</evidence>
<dbReference type="PANTHER" id="PTHR30604:SF1">
    <property type="entry name" value="DNA UTILIZATION PROTEIN HOFQ"/>
    <property type="match status" value="1"/>
</dbReference>
<dbReference type="Gene3D" id="2.60.40.3470">
    <property type="match status" value="1"/>
</dbReference>
<keyword evidence="5" id="KW-0472">Membrane</keyword>
<keyword evidence="6" id="KW-0998">Cell outer membrane</keyword>
<dbReference type="InterPro" id="IPR001775">
    <property type="entry name" value="GspD/PilQ"/>
</dbReference>
<dbReference type="InterPro" id="IPR004846">
    <property type="entry name" value="T2SS/T3SS_dom"/>
</dbReference>
<evidence type="ECO:0000256" key="5">
    <source>
        <dbReference type="ARBA" id="ARBA00023136"/>
    </source>
</evidence>
<dbReference type="NCBIfam" id="TIGR02515">
    <property type="entry name" value="IV_pilus_PilQ"/>
    <property type="match status" value="1"/>
</dbReference>
<evidence type="ECO:0000256" key="9">
    <source>
        <dbReference type="SAM" id="SignalP"/>
    </source>
</evidence>
<dbReference type="InterPro" id="IPR021731">
    <property type="entry name" value="AMIN_dom"/>
</dbReference>
<evidence type="ECO:0000256" key="3">
    <source>
        <dbReference type="ARBA" id="ARBA00022729"/>
    </source>
</evidence>
<keyword evidence="12" id="KW-1185">Reference proteome</keyword>
<gene>
    <name evidence="11" type="primary">pilQ</name>
    <name evidence="11" type="ORF">QC825_02425</name>
</gene>
<keyword evidence="4" id="KW-0653">Protein transport</keyword>
<evidence type="ECO:0000313" key="12">
    <source>
        <dbReference type="Proteomes" id="UP001269375"/>
    </source>
</evidence>
<dbReference type="PRINTS" id="PR00811">
    <property type="entry name" value="BCTERIALGSPD"/>
</dbReference>
<reference evidence="11 12" key="1">
    <citation type="submission" date="2023-04" db="EMBL/GenBank/DDBJ databases">
        <title>A long-awaited taxogenomic arrangement of the family Halomonadaceae.</title>
        <authorList>
            <person name="De La Haba R."/>
            <person name="Chuvochina M."/>
            <person name="Wittouck S."/>
            <person name="Arahal D.R."/>
            <person name="Sanchez-Porro C."/>
            <person name="Hugenholtz P."/>
            <person name="Ventosa A."/>
        </authorList>
    </citation>
    <scope>NUCLEOTIDE SEQUENCE [LARGE SCALE GENOMIC DNA]</scope>
    <source>
        <strain evidence="11 12">DSM 22428</strain>
    </source>
</reference>
<name>A0ABU1GSD3_9GAMM</name>
<feature type="signal peptide" evidence="9">
    <location>
        <begin position="1"/>
        <end position="25"/>
    </location>
</feature>
<accession>A0ABU1GSD3</accession>
<dbReference type="Pfam" id="PF11741">
    <property type="entry name" value="AMIN"/>
    <property type="match status" value="1"/>
</dbReference>
<dbReference type="Gene3D" id="3.30.1370.120">
    <property type="match status" value="1"/>
</dbReference>
<evidence type="ECO:0000256" key="6">
    <source>
        <dbReference type="ARBA" id="ARBA00023237"/>
    </source>
</evidence>
<dbReference type="InterPro" id="IPR011662">
    <property type="entry name" value="Secretin/TonB_short_N"/>
</dbReference>
<evidence type="ECO:0000256" key="7">
    <source>
        <dbReference type="RuleBase" id="RU004003"/>
    </source>
</evidence>
<evidence type="ECO:0000256" key="8">
    <source>
        <dbReference type="RuleBase" id="RU004004"/>
    </source>
</evidence>
<dbReference type="Pfam" id="PF00263">
    <property type="entry name" value="Secretin"/>
    <property type="match status" value="1"/>
</dbReference>
<comment type="subcellular location">
    <subcellularLocation>
        <location evidence="8">Cell outer membrane</location>
    </subcellularLocation>
    <subcellularLocation>
        <location evidence="1">Membrane</location>
    </subcellularLocation>
</comment>
<comment type="caution">
    <text evidence="11">The sequence shown here is derived from an EMBL/GenBank/DDBJ whole genome shotgun (WGS) entry which is preliminary data.</text>
</comment>
<dbReference type="EMBL" id="JARWAO010000001">
    <property type="protein sequence ID" value="MDR5894930.1"/>
    <property type="molecule type" value="Genomic_DNA"/>
</dbReference>
<feature type="domain" description="Secretin/TonB short N-terminal" evidence="10">
    <location>
        <begin position="281"/>
        <end position="329"/>
    </location>
</feature>
<keyword evidence="3 9" id="KW-0732">Signal</keyword>
<organism evidence="11 12">
    <name type="scientific">Larsenimonas suaedae</name>
    <dbReference type="NCBI Taxonomy" id="1851019"/>
    <lineage>
        <taxon>Bacteria</taxon>
        <taxon>Pseudomonadati</taxon>
        <taxon>Pseudomonadota</taxon>
        <taxon>Gammaproteobacteria</taxon>
        <taxon>Oceanospirillales</taxon>
        <taxon>Halomonadaceae</taxon>
        <taxon>Larsenimonas</taxon>
    </lineage>
</organism>
<comment type="similarity">
    <text evidence="7">Belongs to the bacterial secretin family.</text>
</comment>
<dbReference type="InterPro" id="IPR005644">
    <property type="entry name" value="NolW-like"/>
</dbReference>
<evidence type="ECO:0000256" key="1">
    <source>
        <dbReference type="ARBA" id="ARBA00004370"/>
    </source>
</evidence>
<protein>
    <submittedName>
        <fullName evidence="11">Type IV pilus secretin PilQ</fullName>
    </submittedName>
</protein>
<dbReference type="Pfam" id="PF03958">
    <property type="entry name" value="Secretin_N"/>
    <property type="match status" value="1"/>
</dbReference>
<evidence type="ECO:0000256" key="2">
    <source>
        <dbReference type="ARBA" id="ARBA00022448"/>
    </source>
</evidence>
<dbReference type="Proteomes" id="UP001269375">
    <property type="component" value="Unassembled WGS sequence"/>
</dbReference>
<proteinExistence type="inferred from homology"/>
<dbReference type="InterPro" id="IPR038591">
    <property type="entry name" value="NolW-like_sf"/>
</dbReference>
<feature type="chain" id="PRO_5045920171" evidence="9">
    <location>
        <begin position="26"/>
        <end position="661"/>
    </location>
</feature>
<dbReference type="Gene3D" id="3.30.1370.130">
    <property type="match status" value="1"/>
</dbReference>
<dbReference type="Pfam" id="PF07660">
    <property type="entry name" value="STN"/>
    <property type="match status" value="1"/>
</dbReference>
<dbReference type="SMART" id="SM00965">
    <property type="entry name" value="STN"/>
    <property type="match status" value="1"/>
</dbReference>
<sequence>MAKLYRTLSILLVLVVSGGAGSAWAATLEDMKVVSSGDGTVRLTLTFDGAPPRPERFTLSDPERLVFDFKDTSSALDRRQVPIKRFDLDRAELFDDGQRLRMIVTAARPYNAEMRQNGQTLDITLSASNPEGRDATVSRITSIDFKRGQGRDGLLEVQVSAGAGGARLESDAGHARVFLPGVRLPAVWDQTLDVSDFGTPVERVTPRQIDGGVMVDVAHRGGKPFLTQQGRTVFLEIGPAGSGSAPLERGSERDGGPRVTLNFSSINVREALSLLAEEGGVNLVVSDSVQGSVTLNLQNVPWQQALDIILKSKGLSSRQDGNVLMVAPADELVSMTQRRIAADQGLEQTAELAMDYLQIRYAKADDMALLLRGEEGMGLLSPRGRVMVDQRTNTLLIRDTREQLAEIRQTVSRLDVPVRQVQIEARIVIARESVTNELGVRWGASSGPSNGKFDLTGASSGTTALGGLAVDLGDSVAPSTSFSFGYLSGDVLLDLELNALETEGKSQTISQPKVITANQRKAIIKQGQEIPYQEATSSGATNVEFKEAVLALEVTPQVTPDNRIIMDLQIKNDDVSNTQYGGAPAIDTNEIQTQVLVNDGETVVLGGILSTEQLRNLYKTPFLGDIPLLGQLFRYTEESNSKVELLVFITPKIIDDSLTFR</sequence>
<dbReference type="PANTHER" id="PTHR30604">
    <property type="entry name" value="PROTEIN TRANSPORT PROTEIN HOFQ"/>
    <property type="match status" value="1"/>
</dbReference>
<dbReference type="InterPro" id="IPR051808">
    <property type="entry name" value="Type_IV_pilus_biogenesis"/>
</dbReference>
<dbReference type="RefSeq" id="WP_251592636.1">
    <property type="nucleotide sequence ID" value="NZ_JAMLJI010000002.1"/>
</dbReference>
<evidence type="ECO:0000256" key="4">
    <source>
        <dbReference type="ARBA" id="ARBA00022927"/>
    </source>
</evidence>
<dbReference type="InterPro" id="IPR013355">
    <property type="entry name" value="Pilus_4_PilQ"/>
</dbReference>
<dbReference type="Gene3D" id="2.60.40.3500">
    <property type="match status" value="1"/>
</dbReference>
<keyword evidence="2 8" id="KW-0813">Transport</keyword>
<evidence type="ECO:0000313" key="11">
    <source>
        <dbReference type="EMBL" id="MDR5894930.1"/>
    </source>
</evidence>